<dbReference type="Proteomes" id="UP000325292">
    <property type="component" value="Chromosome"/>
</dbReference>
<evidence type="ECO:0000256" key="2">
    <source>
        <dbReference type="ARBA" id="ARBA00023004"/>
    </source>
</evidence>
<organism evidence="4 5">
    <name type="scientific">Sulfobacillus thermotolerans</name>
    <dbReference type="NCBI Taxonomy" id="338644"/>
    <lineage>
        <taxon>Bacteria</taxon>
        <taxon>Bacillati</taxon>
        <taxon>Bacillota</taxon>
        <taxon>Clostridia</taxon>
        <taxon>Eubacteriales</taxon>
        <taxon>Clostridiales Family XVII. Incertae Sedis</taxon>
        <taxon>Sulfobacillus</taxon>
    </lineage>
</organism>
<keyword evidence="5" id="KW-1185">Reference proteome</keyword>
<dbReference type="InterPro" id="IPR009078">
    <property type="entry name" value="Ferritin-like_SF"/>
</dbReference>
<feature type="domain" description="Ferritin/DPS" evidence="3">
    <location>
        <begin position="11"/>
        <end position="136"/>
    </location>
</feature>
<dbReference type="SUPFAM" id="SSF47240">
    <property type="entry name" value="Ferritin-like"/>
    <property type="match status" value="2"/>
</dbReference>
<keyword evidence="2" id="KW-0408">Iron</keyword>
<dbReference type="InterPro" id="IPR012347">
    <property type="entry name" value="Ferritin-like"/>
</dbReference>
<evidence type="ECO:0000313" key="5">
    <source>
        <dbReference type="Proteomes" id="UP000325292"/>
    </source>
</evidence>
<dbReference type="Gene3D" id="1.20.1260.10">
    <property type="match status" value="2"/>
</dbReference>
<dbReference type="EMBL" id="CP019454">
    <property type="protein sequence ID" value="AUW93003.1"/>
    <property type="molecule type" value="Genomic_DNA"/>
</dbReference>
<dbReference type="PANTHER" id="PTHR30295">
    <property type="entry name" value="BACTERIOFERRITIN"/>
    <property type="match status" value="1"/>
</dbReference>
<gene>
    <name evidence="4" type="ORF">BXT84_02760</name>
</gene>
<evidence type="ECO:0000256" key="1">
    <source>
        <dbReference type="ARBA" id="ARBA00022434"/>
    </source>
</evidence>
<sequence>MVDTNNDEQIRLLNADIRGEHDAIVHYLTHAWTVAEVYGPRIESIARDEMRHLKWLAHTVVSLQGVPDLTPRHAEPVAVLKEALVIDIAAENEAIAQYADHRERIDDPRIQALLSRIIVDEKDHRRQFQEMAEQTEGTAPDFEAGPNVAVAEVAQHLQTLLGFEYQQILNYLFQYFVAVHGPSLGMNDEDRAVEEMKHLGWIAEALTPMGQYPDWRKASGHRVSPDSPQKPVYQHVLAWAEQESPDFAPLMRRILAHQEYQWHNADASGWTVGPLKDAGKKA</sequence>
<protein>
    <recommendedName>
        <fullName evidence="3">Ferritin/DPS domain-containing protein</fullName>
    </recommendedName>
</protein>
<reference evidence="4 5" key="1">
    <citation type="journal article" date="2019" name="Sci. Rep.">
        <title>Sulfobacillus thermotolerans: new insights into resistance and metabolic capacities of acidophilic chemolithotrophs.</title>
        <authorList>
            <person name="Panyushkina A.E."/>
            <person name="Babenko V.V."/>
            <person name="Nikitina A.S."/>
            <person name="Selezneva O.V."/>
            <person name="Tsaplina I.A."/>
            <person name="Letarova M.A."/>
            <person name="Kostryukova E.S."/>
            <person name="Letarov A.V."/>
        </authorList>
    </citation>
    <scope>NUCLEOTIDE SEQUENCE [LARGE SCALE GENOMIC DNA]</scope>
    <source>
        <strain evidence="4 5">Kr1</strain>
    </source>
</reference>
<evidence type="ECO:0000313" key="4">
    <source>
        <dbReference type="EMBL" id="AUW93003.1"/>
    </source>
</evidence>
<evidence type="ECO:0000259" key="3">
    <source>
        <dbReference type="Pfam" id="PF00210"/>
    </source>
</evidence>
<keyword evidence="1" id="KW-0409">Iron storage</keyword>
<dbReference type="Pfam" id="PF00210">
    <property type="entry name" value="Ferritin"/>
    <property type="match status" value="1"/>
</dbReference>
<dbReference type="PANTHER" id="PTHR30295:SF0">
    <property type="entry name" value="BACTERIOFERRITIN"/>
    <property type="match status" value="1"/>
</dbReference>
<accession>A0ABM6RNV1</accession>
<proteinExistence type="predicted"/>
<name>A0ABM6RNV1_9FIRM</name>
<dbReference type="InterPro" id="IPR008331">
    <property type="entry name" value="Ferritin_DPS_dom"/>
</dbReference>